<comment type="caution">
    <text evidence="2">The sequence shown here is derived from an EMBL/GenBank/DDBJ whole genome shotgun (WGS) entry which is preliminary data.</text>
</comment>
<dbReference type="AlphaFoldDB" id="A0ABD5ZUF8"/>
<name>A0ABD5ZUF8_9EURY</name>
<keyword evidence="3" id="KW-1185">Reference proteome</keyword>
<accession>A0ABD5ZUF8</accession>
<gene>
    <name evidence="2" type="ORF">ACFQKE_01310</name>
</gene>
<keyword evidence="1" id="KW-0472">Membrane</keyword>
<dbReference type="Pfam" id="PF05437">
    <property type="entry name" value="AzlD"/>
    <property type="match status" value="1"/>
</dbReference>
<evidence type="ECO:0000256" key="1">
    <source>
        <dbReference type="SAM" id="Phobius"/>
    </source>
</evidence>
<sequence>MTTTSYGPLSVWAVVLVVGLLTFAIRYSFIYLLGRVDGMPPWLERALRYVPAAVLAALVAPAFVDPGPTVTATLLDSRLFAGLVAAGVAWTTENMFATLAAGMATLWTVGFLL</sequence>
<proteinExistence type="predicted"/>
<keyword evidence="1" id="KW-1133">Transmembrane helix</keyword>
<keyword evidence="1" id="KW-0812">Transmembrane</keyword>
<dbReference type="EMBL" id="JBHTAT010000001">
    <property type="protein sequence ID" value="MFC7253955.1"/>
    <property type="molecule type" value="Genomic_DNA"/>
</dbReference>
<feature type="transmembrane region" description="Helical" evidence="1">
    <location>
        <begin position="12"/>
        <end position="34"/>
    </location>
</feature>
<dbReference type="GeneID" id="96952247"/>
<protein>
    <submittedName>
        <fullName evidence="2">AzlD domain-containing protein</fullName>
    </submittedName>
</protein>
<dbReference type="RefSeq" id="WP_379702101.1">
    <property type="nucleotide sequence ID" value="NZ_JBHTAT010000001.1"/>
</dbReference>
<dbReference type="Proteomes" id="UP001596434">
    <property type="component" value="Unassembled WGS sequence"/>
</dbReference>
<dbReference type="InterPro" id="IPR008407">
    <property type="entry name" value="Brnchd-chn_aa_trnsp_AzlD"/>
</dbReference>
<evidence type="ECO:0000313" key="3">
    <source>
        <dbReference type="Proteomes" id="UP001596434"/>
    </source>
</evidence>
<feature type="transmembrane region" description="Helical" evidence="1">
    <location>
        <begin position="84"/>
        <end position="112"/>
    </location>
</feature>
<evidence type="ECO:0000313" key="2">
    <source>
        <dbReference type="EMBL" id="MFC7253955.1"/>
    </source>
</evidence>
<feature type="transmembrane region" description="Helical" evidence="1">
    <location>
        <begin position="46"/>
        <end position="64"/>
    </location>
</feature>
<reference evidence="2 3" key="1">
    <citation type="journal article" date="2019" name="Int. J. Syst. Evol. Microbiol.">
        <title>The Global Catalogue of Microorganisms (GCM) 10K type strain sequencing project: providing services to taxonomists for standard genome sequencing and annotation.</title>
        <authorList>
            <consortium name="The Broad Institute Genomics Platform"/>
            <consortium name="The Broad Institute Genome Sequencing Center for Infectious Disease"/>
            <person name="Wu L."/>
            <person name="Ma J."/>
        </authorList>
    </citation>
    <scope>NUCLEOTIDE SEQUENCE [LARGE SCALE GENOMIC DNA]</scope>
    <source>
        <strain evidence="2 3">GX21</strain>
    </source>
</reference>
<organism evidence="2 3">
    <name type="scientific">Haloplanus litoreus</name>
    <dbReference type="NCBI Taxonomy" id="767515"/>
    <lineage>
        <taxon>Archaea</taxon>
        <taxon>Methanobacteriati</taxon>
        <taxon>Methanobacteriota</taxon>
        <taxon>Stenosarchaea group</taxon>
        <taxon>Halobacteria</taxon>
        <taxon>Halobacteriales</taxon>
        <taxon>Haloferacaceae</taxon>
        <taxon>Haloplanus</taxon>
    </lineage>
</organism>